<dbReference type="PANTHER" id="PTHR19384:SF17">
    <property type="entry name" value="NADPH--CYTOCHROME P450 REDUCTASE"/>
    <property type="match status" value="1"/>
</dbReference>
<dbReference type="InterPro" id="IPR017927">
    <property type="entry name" value="FAD-bd_FR_type"/>
</dbReference>
<dbReference type="InterPro" id="IPR001433">
    <property type="entry name" value="OxRdtase_FAD/NAD-bd"/>
</dbReference>
<dbReference type="PANTHER" id="PTHR19384">
    <property type="entry name" value="NITRIC OXIDE SYNTHASE-RELATED"/>
    <property type="match status" value="1"/>
</dbReference>
<dbReference type="InterPro" id="IPR003097">
    <property type="entry name" value="CysJ-like_FAD-binding"/>
</dbReference>
<evidence type="ECO:0000256" key="6">
    <source>
        <dbReference type="ARBA" id="ARBA00022857"/>
    </source>
</evidence>
<keyword evidence="6" id="KW-0521">NADP</keyword>
<evidence type="ECO:0000256" key="3">
    <source>
        <dbReference type="ARBA" id="ARBA00022630"/>
    </source>
</evidence>
<comment type="caution">
    <text evidence="11">The sequence shown here is derived from an EMBL/GenBank/DDBJ whole genome shotgun (WGS) entry which is preliminary data.</text>
</comment>
<keyword evidence="4" id="KW-0288">FMN</keyword>
<evidence type="ECO:0000256" key="5">
    <source>
        <dbReference type="ARBA" id="ARBA00022827"/>
    </source>
</evidence>
<evidence type="ECO:0000259" key="10">
    <source>
        <dbReference type="PROSITE" id="PS51384"/>
    </source>
</evidence>
<evidence type="ECO:0000256" key="4">
    <source>
        <dbReference type="ARBA" id="ARBA00022643"/>
    </source>
</evidence>
<dbReference type="InterPro" id="IPR008254">
    <property type="entry name" value="Flavodoxin/NO_synth"/>
</dbReference>
<dbReference type="Pfam" id="PF00258">
    <property type="entry name" value="Flavodoxin_1"/>
    <property type="match status" value="1"/>
</dbReference>
<organism evidence="11 12">
    <name type="scientific">Nitzschia inconspicua</name>
    <dbReference type="NCBI Taxonomy" id="303405"/>
    <lineage>
        <taxon>Eukaryota</taxon>
        <taxon>Sar</taxon>
        <taxon>Stramenopiles</taxon>
        <taxon>Ochrophyta</taxon>
        <taxon>Bacillariophyta</taxon>
        <taxon>Bacillariophyceae</taxon>
        <taxon>Bacillariophycidae</taxon>
        <taxon>Bacillariales</taxon>
        <taxon>Bacillariaceae</taxon>
        <taxon>Nitzschia</taxon>
    </lineage>
</organism>
<dbReference type="PROSITE" id="PS51384">
    <property type="entry name" value="FAD_FR"/>
    <property type="match status" value="1"/>
</dbReference>
<protein>
    <submittedName>
        <fullName evidence="11">NADPH-cytochrome P450 oxidoreductase</fullName>
    </submittedName>
</protein>
<dbReference type="GO" id="GO:0003958">
    <property type="term" value="F:NADPH-hemoprotein reductase activity"/>
    <property type="evidence" value="ECO:0007669"/>
    <property type="project" value="TreeGrafter"/>
</dbReference>
<accession>A0A9K3PTM8</accession>
<evidence type="ECO:0000313" key="12">
    <source>
        <dbReference type="Proteomes" id="UP000693970"/>
    </source>
</evidence>
<dbReference type="Pfam" id="PF00175">
    <property type="entry name" value="NAD_binding_1"/>
    <property type="match status" value="1"/>
</dbReference>
<proteinExistence type="predicted"/>
<gene>
    <name evidence="11" type="ORF">IV203_015627</name>
</gene>
<feature type="domain" description="FAD-binding FR-type" evidence="10">
    <location>
        <begin position="296"/>
        <end position="540"/>
    </location>
</feature>
<evidence type="ECO:0000313" key="11">
    <source>
        <dbReference type="EMBL" id="KAG7359038.1"/>
    </source>
</evidence>
<keyword evidence="8" id="KW-0812">Transmembrane</keyword>
<evidence type="ECO:0000256" key="2">
    <source>
        <dbReference type="ARBA" id="ARBA00001974"/>
    </source>
</evidence>
<dbReference type="GO" id="GO:0010181">
    <property type="term" value="F:FMN binding"/>
    <property type="evidence" value="ECO:0007669"/>
    <property type="project" value="InterPro"/>
</dbReference>
<comment type="cofactor">
    <cofactor evidence="2">
        <name>FAD</name>
        <dbReference type="ChEBI" id="CHEBI:57692"/>
    </cofactor>
</comment>
<evidence type="ECO:0000256" key="7">
    <source>
        <dbReference type="ARBA" id="ARBA00023002"/>
    </source>
</evidence>
<dbReference type="EMBL" id="JAGRRH010000014">
    <property type="protein sequence ID" value="KAG7359038.1"/>
    <property type="molecule type" value="Genomic_DNA"/>
</dbReference>
<dbReference type="Pfam" id="PF00667">
    <property type="entry name" value="FAD_binding_1"/>
    <property type="match status" value="1"/>
</dbReference>
<dbReference type="GO" id="GO:0050660">
    <property type="term" value="F:flavin adenine dinucleotide binding"/>
    <property type="evidence" value="ECO:0007669"/>
    <property type="project" value="TreeGrafter"/>
</dbReference>
<keyword evidence="8" id="KW-1133">Transmembrane helix</keyword>
<keyword evidence="3" id="KW-0285">Flavoprotein</keyword>
<keyword evidence="5" id="KW-0274">FAD</keyword>
<name>A0A9K3PTM8_9STRA</name>
<evidence type="ECO:0000259" key="9">
    <source>
        <dbReference type="PROSITE" id="PS50902"/>
    </source>
</evidence>
<keyword evidence="7" id="KW-0560">Oxidoreductase</keyword>
<dbReference type="OrthoDB" id="1856718at2759"/>
<reference evidence="11" key="1">
    <citation type="journal article" date="2021" name="Sci. Rep.">
        <title>Diploid genomic architecture of Nitzschia inconspicua, an elite biomass production diatom.</title>
        <authorList>
            <person name="Oliver A."/>
            <person name="Podell S."/>
            <person name="Pinowska A."/>
            <person name="Traller J.C."/>
            <person name="Smith S.R."/>
            <person name="McClure R."/>
            <person name="Beliaev A."/>
            <person name="Bohutskyi P."/>
            <person name="Hill E.A."/>
            <person name="Rabines A."/>
            <person name="Zheng H."/>
            <person name="Allen L.Z."/>
            <person name="Kuo A."/>
            <person name="Grigoriev I.V."/>
            <person name="Allen A.E."/>
            <person name="Hazlebeck D."/>
            <person name="Allen E.E."/>
        </authorList>
    </citation>
    <scope>NUCLEOTIDE SEQUENCE</scope>
    <source>
        <strain evidence="11">Hildebrandi</strain>
    </source>
</reference>
<reference evidence="11" key="2">
    <citation type="submission" date="2021-04" db="EMBL/GenBank/DDBJ databases">
        <authorList>
            <person name="Podell S."/>
        </authorList>
    </citation>
    <scope>NUCLEOTIDE SEQUENCE</scope>
    <source>
        <strain evidence="11">Hildebrandi</strain>
    </source>
</reference>
<dbReference type="AlphaFoldDB" id="A0A9K3PTM8"/>
<keyword evidence="8" id="KW-0472">Membrane</keyword>
<dbReference type="GO" id="GO:0005829">
    <property type="term" value="C:cytosol"/>
    <property type="evidence" value="ECO:0007669"/>
    <property type="project" value="TreeGrafter"/>
</dbReference>
<evidence type="ECO:0000256" key="8">
    <source>
        <dbReference type="SAM" id="Phobius"/>
    </source>
</evidence>
<comment type="cofactor">
    <cofactor evidence="1">
        <name>FMN</name>
        <dbReference type="ChEBI" id="CHEBI:58210"/>
    </cofactor>
</comment>
<sequence length="698" mass="78001">MGDVVSQSSSSLPLVMVATGCLTVALVGALLVVRNEQRKKRAKEMEGEIHANGASKSDTVVDKEKYPGGRISIYYATQTGTAESFAQQLEREGPDHGFYIHVVDIEEAQLDKLKDVSPYGTVDDTDLDGNNNPRAIILASTYGEGEPTDNATAIVNACKEALEDGSGHDLLKGLDYAVFGLGNREYELFNAMGKYFDATFEQLGANRIFMLGLGDDNDDLEADFEKWKDQLWKSLKERYLNSTEQQQALVKARKQQQGSSSIPDCEYAIEWHTNAKNISTQTQSLDRVHGSSRHYFTAIDCPVSLVRELRSPKDSGSTVHVELDISQQLDLKYETADNLGVIPCNSPSVVDSVARSLGYDLDAVFSLKAPLSSTNGTTPHEWHGDPFPMPLTVRECLTRYLDLTSAPRRSDLKLLSLYAKDPVDRRALERLSSKEGKQDYKEKITESYVGLVELLKLCPSLEIPLEHLISFCHFMLPRFYTISSCSKVFPDSIHLTVAVTRELRKDGTIFEGVCSTHIARSGQSQSPLRVFVRPSSFRLPTDATKPILMIGPGTGIAPMRALLQQRRHQQLVEKKDVGTNVLYFGCKRKDQDYLYEDELLRYKDEGILTELHLAFSRQDPSKKVYVQHLLKEQAEATWKLLHDGGAYIYVCGGVKMGHDVTETLKEIVSTQGQMSFEMASSYLSQLSNQGRYVQELWS</sequence>
<keyword evidence="12" id="KW-1185">Reference proteome</keyword>
<dbReference type="PROSITE" id="PS50902">
    <property type="entry name" value="FLAVODOXIN_LIKE"/>
    <property type="match status" value="1"/>
</dbReference>
<evidence type="ECO:0000256" key="1">
    <source>
        <dbReference type="ARBA" id="ARBA00001917"/>
    </source>
</evidence>
<feature type="domain" description="Flavodoxin-like" evidence="9">
    <location>
        <begin position="71"/>
        <end position="232"/>
    </location>
</feature>
<feature type="transmembrane region" description="Helical" evidence="8">
    <location>
        <begin position="12"/>
        <end position="33"/>
    </location>
</feature>
<dbReference type="FunFam" id="3.40.50.80:FF:000001">
    <property type="entry name" value="NADPH--cytochrome P450 reductase 1"/>
    <property type="match status" value="1"/>
</dbReference>
<dbReference type="Proteomes" id="UP000693970">
    <property type="component" value="Unassembled WGS sequence"/>
</dbReference>